<evidence type="ECO:0000256" key="1">
    <source>
        <dbReference type="ARBA" id="ARBA00004906"/>
    </source>
</evidence>
<dbReference type="RefSeq" id="WP_313994690.1">
    <property type="nucleotide sequence ID" value="NZ_JASJOT010000004.1"/>
</dbReference>
<organism evidence="5 6">
    <name type="scientific">Xanthocytophaga flava</name>
    <dbReference type="NCBI Taxonomy" id="3048013"/>
    <lineage>
        <taxon>Bacteria</taxon>
        <taxon>Pseudomonadati</taxon>
        <taxon>Bacteroidota</taxon>
        <taxon>Cytophagia</taxon>
        <taxon>Cytophagales</taxon>
        <taxon>Rhodocytophagaceae</taxon>
        <taxon>Xanthocytophaga</taxon>
    </lineage>
</organism>
<dbReference type="InterPro" id="IPR006626">
    <property type="entry name" value="PbH1"/>
</dbReference>
<accession>A0ABT7CGZ8</accession>
<dbReference type="InterPro" id="IPR026464">
    <property type="entry name" value="NosD_copper_fam"/>
</dbReference>
<dbReference type="NCBIfam" id="TIGR04247">
    <property type="entry name" value="NosD_copper_fam"/>
    <property type="match status" value="1"/>
</dbReference>
<dbReference type="InterPro" id="IPR007742">
    <property type="entry name" value="NosD_dom"/>
</dbReference>
<sequence length="419" mass="47839">MLRFFFFFLLSLPVWSRQWHVFPKGQFTSIHQVVALAQAADTIWIHKGVYREGKNLVIDKPLTLIGIGYPTLDGEKKYQPLTIRADQVTVQGICIVYSGRGSLEDLAGIKIIGSKKVTIRHNRLENNFFGIYLQGASYCEVVGNVISSHYKSEQNSGNGIHAWKSDHIHIDSNQTQGHRDGIYFEFVTDSKIENNLSEKNIRYGLHFMFSHQDTYLNNRFRTNGAGVAVMYSRGVTMKQNHFEKNWGSAAYGLLLKDISDSHIQHNTFFENTVGIFMEGISRCQVQQNQFQNNGWAARIQASCNDNTFTQNNFQGNSFDIATNGTMVLNTFNQNYWDKYEGYDLNGDRLGDVPYHPVSLYALIVEQMPHSIMLYRSFMVSLIEKAEKAIPSLTPENLIDNQPLMKPLPIAVQSQNRRQK</sequence>
<dbReference type="SMART" id="SM00722">
    <property type="entry name" value="CASH"/>
    <property type="match status" value="1"/>
</dbReference>
<evidence type="ECO:0000313" key="6">
    <source>
        <dbReference type="Proteomes" id="UP001228581"/>
    </source>
</evidence>
<dbReference type="SMART" id="SM00710">
    <property type="entry name" value="PbH1"/>
    <property type="match status" value="9"/>
</dbReference>
<keyword evidence="3" id="KW-0833">Ubl conjugation pathway</keyword>
<dbReference type="InterPro" id="IPR011050">
    <property type="entry name" value="Pectin_lyase_fold/virulence"/>
</dbReference>
<comment type="pathway">
    <text evidence="1">Protein modification; protein ubiquitination.</text>
</comment>
<dbReference type="InterPro" id="IPR022441">
    <property type="entry name" value="Para_beta_helix_rpt-2"/>
</dbReference>
<evidence type="ECO:0000259" key="4">
    <source>
        <dbReference type="SMART" id="SM00722"/>
    </source>
</evidence>
<evidence type="ECO:0000256" key="2">
    <source>
        <dbReference type="ARBA" id="ARBA00022737"/>
    </source>
</evidence>
<dbReference type="EMBL" id="JASJOT010000004">
    <property type="protein sequence ID" value="MDJ1493021.1"/>
    <property type="molecule type" value="Genomic_DNA"/>
</dbReference>
<dbReference type="InterPro" id="IPR006633">
    <property type="entry name" value="Carb-bd_sugar_hydrolysis-dom"/>
</dbReference>
<dbReference type="SUPFAM" id="SSF51126">
    <property type="entry name" value="Pectin lyase-like"/>
    <property type="match status" value="1"/>
</dbReference>
<gene>
    <name evidence="5" type="ORF">QNI19_08760</name>
</gene>
<dbReference type="PANTHER" id="PTHR22990">
    <property type="entry name" value="F-BOX ONLY PROTEIN"/>
    <property type="match status" value="1"/>
</dbReference>
<keyword evidence="2" id="KW-0677">Repeat</keyword>
<dbReference type="NCBIfam" id="TIGR03804">
    <property type="entry name" value="para_beta_helix"/>
    <property type="match status" value="1"/>
</dbReference>
<name>A0ABT7CGZ8_9BACT</name>
<feature type="domain" description="Carbohydrate-binding/sugar hydrolysis" evidence="4">
    <location>
        <begin position="45"/>
        <end position="185"/>
    </location>
</feature>
<keyword evidence="6" id="KW-1185">Reference proteome</keyword>
<proteinExistence type="predicted"/>
<reference evidence="5 6" key="1">
    <citation type="submission" date="2023-05" db="EMBL/GenBank/DDBJ databases">
        <authorList>
            <person name="Zhang X."/>
        </authorList>
    </citation>
    <scope>NUCLEOTIDE SEQUENCE [LARGE SCALE GENOMIC DNA]</scope>
    <source>
        <strain evidence="5 6">DM2B3-1</strain>
    </source>
</reference>
<protein>
    <submittedName>
        <fullName evidence="5">Nitrous oxide reductase family maturation protein NosD</fullName>
    </submittedName>
</protein>
<dbReference type="Pfam" id="PF05048">
    <property type="entry name" value="NosD"/>
    <property type="match status" value="1"/>
</dbReference>
<evidence type="ECO:0000313" key="5">
    <source>
        <dbReference type="EMBL" id="MDJ1493021.1"/>
    </source>
</evidence>
<dbReference type="PANTHER" id="PTHR22990:SF15">
    <property type="entry name" value="F-BOX ONLY PROTEIN 10"/>
    <property type="match status" value="1"/>
</dbReference>
<comment type="caution">
    <text evidence="5">The sequence shown here is derived from an EMBL/GenBank/DDBJ whole genome shotgun (WGS) entry which is preliminary data.</text>
</comment>
<dbReference type="Gene3D" id="2.160.20.10">
    <property type="entry name" value="Single-stranded right-handed beta-helix, Pectin lyase-like"/>
    <property type="match status" value="1"/>
</dbReference>
<dbReference type="Proteomes" id="UP001228581">
    <property type="component" value="Unassembled WGS sequence"/>
</dbReference>
<dbReference type="InterPro" id="IPR012334">
    <property type="entry name" value="Pectin_lyas_fold"/>
</dbReference>
<evidence type="ECO:0000256" key="3">
    <source>
        <dbReference type="ARBA" id="ARBA00022786"/>
    </source>
</evidence>
<dbReference type="InterPro" id="IPR051550">
    <property type="entry name" value="SCF-Subunits/Alg-Epimerases"/>
</dbReference>